<gene>
    <name evidence="3" type="ORF">CLV30_109114</name>
</gene>
<protein>
    <recommendedName>
        <fullName evidence="5">Integral membrane protein</fullName>
    </recommendedName>
</protein>
<proteinExistence type="predicted"/>
<dbReference type="EMBL" id="PYGE01000009">
    <property type="protein sequence ID" value="PSL02806.1"/>
    <property type="molecule type" value="Genomic_DNA"/>
</dbReference>
<feature type="transmembrane region" description="Helical" evidence="1">
    <location>
        <begin position="231"/>
        <end position="252"/>
    </location>
</feature>
<keyword evidence="2" id="KW-0732">Signal</keyword>
<dbReference type="Proteomes" id="UP000243528">
    <property type="component" value="Unassembled WGS sequence"/>
</dbReference>
<evidence type="ECO:0000313" key="3">
    <source>
        <dbReference type="EMBL" id="PSL02806.1"/>
    </source>
</evidence>
<accession>A0A2P8E012</accession>
<feature type="chain" id="PRO_5015142291" description="Integral membrane protein" evidence="2">
    <location>
        <begin position="21"/>
        <end position="396"/>
    </location>
</feature>
<feature type="transmembrane region" description="Helical" evidence="1">
    <location>
        <begin position="283"/>
        <end position="301"/>
    </location>
</feature>
<keyword evidence="1" id="KW-1133">Transmembrane helix</keyword>
<reference evidence="3 4" key="1">
    <citation type="submission" date="2018-03" db="EMBL/GenBank/DDBJ databases">
        <title>Genomic Encyclopedia of Archaeal and Bacterial Type Strains, Phase II (KMG-II): from individual species to whole genera.</title>
        <authorList>
            <person name="Goeker M."/>
        </authorList>
    </citation>
    <scope>NUCLEOTIDE SEQUENCE [LARGE SCALE GENOMIC DNA]</scope>
    <source>
        <strain evidence="3 4">DSM 45211</strain>
    </source>
</reference>
<keyword evidence="1" id="KW-0812">Transmembrane</keyword>
<feature type="transmembrane region" description="Helical" evidence="1">
    <location>
        <begin position="205"/>
        <end position="224"/>
    </location>
</feature>
<feature type="signal peptide" evidence="2">
    <location>
        <begin position="1"/>
        <end position="20"/>
    </location>
</feature>
<evidence type="ECO:0008006" key="5">
    <source>
        <dbReference type="Google" id="ProtNLM"/>
    </source>
</evidence>
<name>A0A2P8E012_9ACTN</name>
<sequence>MLAGVLIGLGSITVLPATVAAWMDSTVTDTDRYVDTVAPLVDDPAVQRAVTDRVTAELVAATDVAGVVEDIADRLAAQGARQQVTSTLTGLADPIAGGVESWVHDHVGTVVAGDRFAAAWVRANRAAHVEVVALMTGENGDGAVQAESDSVTLDLAPVITAAKERLASAGFERAANLPVVDAEVVLFQSDDITTAQRWFDVIDRLSTWLIAVAVALISAGVLVARGRRRALTAAGIGAALAMLALGIVLTIARPLYLDALPPTVDAGAAGAVFDQVMSPLRTMLRMVLAVGVVVALIAYLTGPSARAAALRGSASTAASRLGRGRWQDAAAAVWLRRNKRPAQIAVVSVAVLVFVFWDYPSAGVVGGIVLVAGALLAAVELVTGPRPPAPMPSERS</sequence>
<feature type="transmembrane region" description="Helical" evidence="1">
    <location>
        <begin position="341"/>
        <end position="357"/>
    </location>
</feature>
<evidence type="ECO:0000256" key="2">
    <source>
        <dbReference type="SAM" id="SignalP"/>
    </source>
</evidence>
<comment type="caution">
    <text evidence="3">The sequence shown here is derived from an EMBL/GenBank/DDBJ whole genome shotgun (WGS) entry which is preliminary data.</text>
</comment>
<keyword evidence="4" id="KW-1185">Reference proteome</keyword>
<evidence type="ECO:0000313" key="4">
    <source>
        <dbReference type="Proteomes" id="UP000243528"/>
    </source>
</evidence>
<organism evidence="3 4">
    <name type="scientific">Haloactinopolyspora alba</name>
    <dbReference type="NCBI Taxonomy" id="648780"/>
    <lineage>
        <taxon>Bacteria</taxon>
        <taxon>Bacillati</taxon>
        <taxon>Actinomycetota</taxon>
        <taxon>Actinomycetes</taxon>
        <taxon>Jiangellales</taxon>
        <taxon>Jiangellaceae</taxon>
        <taxon>Haloactinopolyspora</taxon>
    </lineage>
</organism>
<keyword evidence="1" id="KW-0472">Membrane</keyword>
<evidence type="ECO:0000256" key="1">
    <source>
        <dbReference type="SAM" id="Phobius"/>
    </source>
</evidence>
<dbReference type="AlphaFoldDB" id="A0A2P8E012"/>